<reference evidence="2" key="1">
    <citation type="journal article" date="2023" name="Plant J.">
        <title>Genome sequences and population genomics provide insights into the demographic history, inbreeding, and mutation load of two 'living fossil' tree species of Dipteronia.</title>
        <authorList>
            <person name="Feng Y."/>
            <person name="Comes H.P."/>
            <person name="Chen J."/>
            <person name="Zhu S."/>
            <person name="Lu R."/>
            <person name="Zhang X."/>
            <person name="Li P."/>
            <person name="Qiu J."/>
            <person name="Olsen K.M."/>
            <person name="Qiu Y."/>
        </authorList>
    </citation>
    <scope>NUCLEOTIDE SEQUENCE</scope>
    <source>
        <strain evidence="2">KIB01</strain>
    </source>
</reference>
<feature type="domain" description="Reverse transcriptase" evidence="1">
    <location>
        <begin position="10"/>
        <end position="127"/>
    </location>
</feature>
<dbReference type="PANTHER" id="PTHR46890">
    <property type="entry name" value="NON-LTR RETROLELEMENT REVERSE TRANSCRIPTASE-LIKE PROTEIN-RELATED"/>
    <property type="match status" value="1"/>
</dbReference>
<dbReference type="InterPro" id="IPR000477">
    <property type="entry name" value="RT_dom"/>
</dbReference>
<sequence length="143" mass="16534">MGFGERWRNWMRDCMSSPIISVLVNGSSTPQFHIERGLRQEDPLSPFLFNLAVEGLNVLLSKACEHKLIKGVLFGKNAVHISHLQFADDTIFFLEPKMEVLLNAKRDLRCFELASDLRINFHKSCIIRVGKKWTNEEEWARGF</sequence>
<dbReference type="Proteomes" id="UP001280121">
    <property type="component" value="Unassembled WGS sequence"/>
</dbReference>
<evidence type="ECO:0000313" key="3">
    <source>
        <dbReference type="Proteomes" id="UP001280121"/>
    </source>
</evidence>
<organism evidence="2 3">
    <name type="scientific">Dipteronia dyeriana</name>
    <dbReference type="NCBI Taxonomy" id="168575"/>
    <lineage>
        <taxon>Eukaryota</taxon>
        <taxon>Viridiplantae</taxon>
        <taxon>Streptophyta</taxon>
        <taxon>Embryophyta</taxon>
        <taxon>Tracheophyta</taxon>
        <taxon>Spermatophyta</taxon>
        <taxon>Magnoliopsida</taxon>
        <taxon>eudicotyledons</taxon>
        <taxon>Gunneridae</taxon>
        <taxon>Pentapetalae</taxon>
        <taxon>rosids</taxon>
        <taxon>malvids</taxon>
        <taxon>Sapindales</taxon>
        <taxon>Sapindaceae</taxon>
        <taxon>Hippocastanoideae</taxon>
        <taxon>Acereae</taxon>
        <taxon>Dipteronia</taxon>
    </lineage>
</organism>
<proteinExistence type="predicted"/>
<accession>A0AAD9TEZ0</accession>
<gene>
    <name evidence="2" type="ORF">Ddye_029659</name>
</gene>
<evidence type="ECO:0000259" key="1">
    <source>
        <dbReference type="Pfam" id="PF00078"/>
    </source>
</evidence>
<dbReference type="AlphaFoldDB" id="A0AAD9TEZ0"/>
<evidence type="ECO:0000313" key="2">
    <source>
        <dbReference type="EMBL" id="KAK2634867.1"/>
    </source>
</evidence>
<name>A0AAD9TEZ0_9ROSI</name>
<dbReference type="EMBL" id="JANJYI010000009">
    <property type="protein sequence ID" value="KAK2634867.1"/>
    <property type="molecule type" value="Genomic_DNA"/>
</dbReference>
<dbReference type="PANTHER" id="PTHR46890:SF50">
    <property type="entry name" value="RNA-DIRECTED DNA POLYMERASE, EUKARYOTA, REVERSE TRANSCRIPTASE ZINC-BINDING DOMAIN PROTEIN-RELATED"/>
    <property type="match status" value="1"/>
</dbReference>
<dbReference type="InterPro" id="IPR052343">
    <property type="entry name" value="Retrotransposon-Effector_Assoc"/>
</dbReference>
<keyword evidence="3" id="KW-1185">Reference proteome</keyword>
<protein>
    <recommendedName>
        <fullName evidence="1">Reverse transcriptase domain-containing protein</fullName>
    </recommendedName>
</protein>
<comment type="caution">
    <text evidence="2">The sequence shown here is derived from an EMBL/GenBank/DDBJ whole genome shotgun (WGS) entry which is preliminary data.</text>
</comment>
<dbReference type="Pfam" id="PF00078">
    <property type="entry name" value="RVT_1"/>
    <property type="match status" value="1"/>
</dbReference>